<protein>
    <submittedName>
        <fullName evidence="1">Uncharacterized protein</fullName>
    </submittedName>
</protein>
<dbReference type="Proteomes" id="UP001050975">
    <property type="component" value="Unassembled WGS sequence"/>
</dbReference>
<organism evidence="1 2">
    <name type="scientific">Microseira wollei NIES-4236</name>
    <dbReference type="NCBI Taxonomy" id="2530354"/>
    <lineage>
        <taxon>Bacteria</taxon>
        <taxon>Bacillati</taxon>
        <taxon>Cyanobacteriota</taxon>
        <taxon>Cyanophyceae</taxon>
        <taxon>Oscillatoriophycideae</taxon>
        <taxon>Aerosakkonematales</taxon>
        <taxon>Aerosakkonemataceae</taxon>
        <taxon>Microseira</taxon>
    </lineage>
</organism>
<dbReference type="EMBL" id="BLAY01000146">
    <property type="protein sequence ID" value="GET42061.1"/>
    <property type="molecule type" value="Genomic_DNA"/>
</dbReference>
<proteinExistence type="predicted"/>
<gene>
    <name evidence="1" type="ORF">MiSe_68750</name>
</gene>
<accession>A0AAV3XKL2</accession>
<comment type="caution">
    <text evidence="1">The sequence shown here is derived from an EMBL/GenBank/DDBJ whole genome shotgun (WGS) entry which is preliminary data.</text>
</comment>
<name>A0AAV3XKL2_9CYAN</name>
<dbReference type="AlphaFoldDB" id="A0AAV3XKL2"/>
<sequence>MPTFIGRPLSGLDSRGVVLIQFPCMPGMPCYSSKVSLAKVIGRYYPKSTVLPRVKLFNF</sequence>
<reference evidence="1" key="1">
    <citation type="submission" date="2019-10" db="EMBL/GenBank/DDBJ databases">
        <title>Draft genome sequece of Microseira wollei NIES-4236.</title>
        <authorList>
            <person name="Yamaguchi H."/>
            <person name="Suzuki S."/>
            <person name="Kawachi M."/>
        </authorList>
    </citation>
    <scope>NUCLEOTIDE SEQUENCE</scope>
    <source>
        <strain evidence="1">NIES-4236</strain>
    </source>
</reference>
<evidence type="ECO:0000313" key="1">
    <source>
        <dbReference type="EMBL" id="GET42061.1"/>
    </source>
</evidence>
<evidence type="ECO:0000313" key="2">
    <source>
        <dbReference type="Proteomes" id="UP001050975"/>
    </source>
</evidence>
<keyword evidence="2" id="KW-1185">Reference proteome</keyword>